<dbReference type="Gene3D" id="3.30.40.10">
    <property type="entry name" value="Zinc/RING finger domain, C3HC4 (zinc finger)"/>
    <property type="match status" value="1"/>
</dbReference>
<evidence type="ECO:0000313" key="9">
    <source>
        <dbReference type="Proteomes" id="UP001283361"/>
    </source>
</evidence>
<feature type="compositionally biased region" description="Polar residues" evidence="5">
    <location>
        <begin position="70"/>
        <end position="84"/>
    </location>
</feature>
<dbReference type="GO" id="GO:0061630">
    <property type="term" value="F:ubiquitin protein ligase activity"/>
    <property type="evidence" value="ECO:0007669"/>
    <property type="project" value="TreeGrafter"/>
</dbReference>
<dbReference type="Gene3D" id="2.120.10.30">
    <property type="entry name" value="TolB, C-terminal domain"/>
    <property type="match status" value="2"/>
</dbReference>
<feature type="compositionally biased region" description="Low complexity" evidence="5">
    <location>
        <begin position="676"/>
        <end position="698"/>
    </location>
</feature>
<dbReference type="SUPFAM" id="SSF57845">
    <property type="entry name" value="B-box zinc-binding domain"/>
    <property type="match status" value="1"/>
</dbReference>
<dbReference type="SUPFAM" id="SSF63829">
    <property type="entry name" value="Calcium-dependent phosphotriesterase"/>
    <property type="match status" value="1"/>
</dbReference>
<reference evidence="8" key="1">
    <citation type="journal article" date="2023" name="G3 (Bethesda)">
        <title>A reference genome for the long-term kleptoplast-retaining sea slug Elysia crispata morphotype clarki.</title>
        <authorList>
            <person name="Eastman K.E."/>
            <person name="Pendleton A.L."/>
            <person name="Shaikh M.A."/>
            <person name="Suttiyut T."/>
            <person name="Ogas R."/>
            <person name="Tomko P."/>
            <person name="Gavelis G."/>
            <person name="Widhalm J.R."/>
            <person name="Wisecaver J.H."/>
        </authorList>
    </citation>
    <scope>NUCLEOTIDE SEQUENCE</scope>
    <source>
        <strain evidence="8">ECLA1</strain>
    </source>
</reference>
<dbReference type="PROSITE" id="PS50089">
    <property type="entry name" value="ZF_RING_2"/>
    <property type="match status" value="1"/>
</dbReference>
<dbReference type="InterPro" id="IPR047153">
    <property type="entry name" value="TRIM45/56/19-like"/>
</dbReference>
<dbReference type="InterPro" id="IPR000315">
    <property type="entry name" value="Znf_B-box"/>
</dbReference>
<evidence type="ECO:0000259" key="6">
    <source>
        <dbReference type="PROSITE" id="PS50089"/>
    </source>
</evidence>
<dbReference type="AlphaFoldDB" id="A0AAE0XNY0"/>
<dbReference type="InterPro" id="IPR013083">
    <property type="entry name" value="Znf_RING/FYVE/PHD"/>
</dbReference>
<dbReference type="PROSITE" id="PS00518">
    <property type="entry name" value="ZF_RING_1"/>
    <property type="match status" value="1"/>
</dbReference>
<keyword evidence="3" id="KW-0862">Zinc</keyword>
<protein>
    <recommendedName>
        <fullName evidence="10">RING-type domain-containing protein</fullName>
    </recommendedName>
</protein>
<keyword evidence="2 4" id="KW-0863">Zinc-finger</keyword>
<dbReference type="PANTHER" id="PTHR25462:SF296">
    <property type="entry name" value="MEIOTIC P26, ISOFORM F"/>
    <property type="match status" value="1"/>
</dbReference>
<dbReference type="InterPro" id="IPR017907">
    <property type="entry name" value="Znf_RING_CS"/>
</dbReference>
<dbReference type="Proteomes" id="UP001283361">
    <property type="component" value="Unassembled WGS sequence"/>
</dbReference>
<dbReference type="EMBL" id="JAWDGP010007939">
    <property type="protein sequence ID" value="KAK3699659.1"/>
    <property type="molecule type" value="Genomic_DNA"/>
</dbReference>
<organism evidence="8 9">
    <name type="scientific">Elysia crispata</name>
    <name type="common">lettuce slug</name>
    <dbReference type="NCBI Taxonomy" id="231223"/>
    <lineage>
        <taxon>Eukaryota</taxon>
        <taxon>Metazoa</taxon>
        <taxon>Spiralia</taxon>
        <taxon>Lophotrochozoa</taxon>
        <taxon>Mollusca</taxon>
        <taxon>Gastropoda</taxon>
        <taxon>Heterobranchia</taxon>
        <taxon>Euthyneura</taxon>
        <taxon>Panpulmonata</taxon>
        <taxon>Sacoglossa</taxon>
        <taxon>Placobranchoidea</taxon>
        <taxon>Plakobranchidae</taxon>
        <taxon>Elysia</taxon>
    </lineage>
</organism>
<evidence type="ECO:0000256" key="4">
    <source>
        <dbReference type="PROSITE-ProRule" id="PRU00024"/>
    </source>
</evidence>
<dbReference type="GO" id="GO:0008270">
    <property type="term" value="F:zinc ion binding"/>
    <property type="evidence" value="ECO:0007669"/>
    <property type="project" value="UniProtKB-KW"/>
</dbReference>
<dbReference type="SMART" id="SM00184">
    <property type="entry name" value="RING"/>
    <property type="match status" value="1"/>
</dbReference>
<feature type="compositionally biased region" description="Polar residues" evidence="5">
    <location>
        <begin position="652"/>
        <end position="666"/>
    </location>
</feature>
<feature type="compositionally biased region" description="Polar residues" evidence="5">
    <location>
        <begin position="595"/>
        <end position="618"/>
    </location>
</feature>
<dbReference type="Pfam" id="PF00097">
    <property type="entry name" value="zf-C3HC4"/>
    <property type="match status" value="1"/>
</dbReference>
<feature type="region of interest" description="Disordered" evidence="5">
    <location>
        <begin position="70"/>
        <end position="97"/>
    </location>
</feature>
<proteinExistence type="predicted"/>
<dbReference type="PANTHER" id="PTHR25462">
    <property type="entry name" value="BONUS, ISOFORM C-RELATED"/>
    <property type="match status" value="1"/>
</dbReference>
<keyword evidence="1" id="KW-0479">Metal-binding</keyword>
<feature type="region of interest" description="Disordered" evidence="5">
    <location>
        <begin position="126"/>
        <end position="168"/>
    </location>
</feature>
<name>A0AAE0XNY0_9GAST</name>
<evidence type="ECO:0000313" key="8">
    <source>
        <dbReference type="EMBL" id="KAK3699659.1"/>
    </source>
</evidence>
<dbReference type="InterPro" id="IPR001841">
    <property type="entry name" value="Znf_RING"/>
</dbReference>
<evidence type="ECO:0000256" key="2">
    <source>
        <dbReference type="ARBA" id="ARBA00022771"/>
    </source>
</evidence>
<evidence type="ECO:0000256" key="1">
    <source>
        <dbReference type="ARBA" id="ARBA00022723"/>
    </source>
</evidence>
<evidence type="ECO:0000259" key="7">
    <source>
        <dbReference type="PROSITE" id="PS50119"/>
    </source>
</evidence>
<dbReference type="SUPFAM" id="SSF57850">
    <property type="entry name" value="RING/U-box"/>
    <property type="match status" value="1"/>
</dbReference>
<dbReference type="GO" id="GO:0005654">
    <property type="term" value="C:nucleoplasm"/>
    <property type="evidence" value="ECO:0007669"/>
    <property type="project" value="TreeGrafter"/>
</dbReference>
<feature type="region of interest" description="Disordered" evidence="5">
    <location>
        <begin position="571"/>
        <end position="711"/>
    </location>
</feature>
<comment type="caution">
    <text evidence="8">The sequence shown here is derived from an EMBL/GenBank/DDBJ whole genome shotgun (WGS) entry which is preliminary data.</text>
</comment>
<evidence type="ECO:0008006" key="10">
    <source>
        <dbReference type="Google" id="ProtNLM"/>
    </source>
</evidence>
<dbReference type="InterPro" id="IPR018957">
    <property type="entry name" value="Znf_C3HC4_RING-type"/>
</dbReference>
<dbReference type="PROSITE" id="PS50119">
    <property type="entry name" value="ZF_BBOX"/>
    <property type="match status" value="1"/>
</dbReference>
<accession>A0AAE0XNY0</accession>
<feature type="compositionally biased region" description="Acidic residues" evidence="5">
    <location>
        <begin position="134"/>
        <end position="150"/>
    </location>
</feature>
<feature type="compositionally biased region" description="Polar residues" evidence="5">
    <location>
        <begin position="571"/>
        <end position="587"/>
    </location>
</feature>
<sequence>MSATPSNGSATQCASVLTCAICEHQMRNPHLLPCLHAFCLACLQDECSQRARDKFFCPVCVDSAELALSERTNGRNPQSTTPAKFNNGGGKKSVTSRPWHSFDTILENEVMHEALQRRLAELPASECAGAQDKDDNDDDDDDGGYYGDDDGGSKSGSPPGLTSARLEPPAMFPCSNHSEKLADQFCTKCEQISCPKCIASFHRRCSQGKIQTIKKAVEARRRSFDSLHNTIAGSLALCEEAQALQSSRAELVESSRSALLNAIQAAREQMVAAILAKEKALSEEVNRVMDLAKLDAEEKARTAERLAVSLGRQLDVMSFSIGAGAEGELLPYLPGLEAHARADTSLVTGRLHEAPQSDVLFQLDEVLEKAVETSPLGFLKLTQDELGEMQNGISGRAPEGGEGRRLGLTLTLVTSFHGGARDDISEPLLTDLVLLTNGDVILTDRDNRCVKKFNQSGKLLTRVMLDASPCRVAVVSHGRAVISTTSRRELYFLSLHGTVRVLSSVRVKKLYTFLTSLGGGMLAAGTNYGDCLDLITEDGRYVRTIYSSKPERAGISRPFYVTPVRPLFHQGIQQNSPNVSPASSDVTETGKKNGEVSNASSDTIPVGSANSKNKTETGSYIEKGGKRRSNDKNSGSSNIRNSISSNNSNNSTRKASVTNISTTNKPKVSPNGKGKSSPTSTSASSSSSLLPSPTASSPIDPSANITSKTDSLSSDDLWVTDSARKILFRLRQQDGKTTFTLKTRSDLQLTLECPLGVTVHPSGLPLLVDRDTDSVLLLDGGGDYIRPVLTAADGLSRPCAIYAGHRGHVALSQVDGMVKIYSSKLQYF</sequence>
<evidence type="ECO:0000256" key="3">
    <source>
        <dbReference type="ARBA" id="ARBA00022833"/>
    </source>
</evidence>
<gene>
    <name evidence="8" type="ORF">RRG08_062450</name>
</gene>
<feature type="compositionally biased region" description="Low complexity" evidence="5">
    <location>
        <begin position="633"/>
        <end position="651"/>
    </location>
</feature>
<feature type="domain" description="RING-type" evidence="6">
    <location>
        <begin position="19"/>
        <end position="60"/>
    </location>
</feature>
<keyword evidence="9" id="KW-1185">Reference proteome</keyword>
<evidence type="ECO:0000256" key="5">
    <source>
        <dbReference type="SAM" id="MobiDB-lite"/>
    </source>
</evidence>
<feature type="domain" description="B box-type" evidence="7">
    <location>
        <begin position="174"/>
        <end position="213"/>
    </location>
</feature>
<dbReference type="InterPro" id="IPR011042">
    <property type="entry name" value="6-blade_b-propeller_TolB-like"/>
</dbReference>